<feature type="repeat" description="TPR" evidence="3">
    <location>
        <begin position="79"/>
        <end position="112"/>
    </location>
</feature>
<dbReference type="Pfam" id="PF14559">
    <property type="entry name" value="TPR_19"/>
    <property type="match status" value="1"/>
</dbReference>
<comment type="caution">
    <text evidence="4">The sequence shown here is derived from an EMBL/GenBank/DDBJ whole genome shotgun (WGS) entry which is preliminary data.</text>
</comment>
<keyword evidence="2 3" id="KW-0802">TPR repeat</keyword>
<keyword evidence="5" id="KW-1185">Reference proteome</keyword>
<keyword evidence="1" id="KW-0677">Repeat</keyword>
<evidence type="ECO:0000256" key="2">
    <source>
        <dbReference type="ARBA" id="ARBA00022803"/>
    </source>
</evidence>
<name>A0AAE3MFP4_9BACT</name>
<dbReference type="InterPro" id="IPR019734">
    <property type="entry name" value="TPR_rpt"/>
</dbReference>
<dbReference type="Proteomes" id="UP001207408">
    <property type="component" value="Unassembled WGS sequence"/>
</dbReference>
<feature type="repeat" description="TPR" evidence="3">
    <location>
        <begin position="429"/>
        <end position="462"/>
    </location>
</feature>
<evidence type="ECO:0000256" key="1">
    <source>
        <dbReference type="ARBA" id="ARBA00022737"/>
    </source>
</evidence>
<dbReference type="InterPro" id="IPR050498">
    <property type="entry name" value="Ycf3"/>
</dbReference>
<dbReference type="PANTHER" id="PTHR44858">
    <property type="entry name" value="TETRATRICOPEPTIDE REPEAT PROTEIN 6"/>
    <property type="match status" value="1"/>
</dbReference>
<dbReference type="RefSeq" id="WP_301200978.1">
    <property type="nucleotide sequence ID" value="NZ_JAPDPI010000035.1"/>
</dbReference>
<dbReference type="SUPFAM" id="SSF48452">
    <property type="entry name" value="TPR-like"/>
    <property type="match status" value="3"/>
</dbReference>
<accession>A0AAE3MFP4</accession>
<evidence type="ECO:0000313" key="4">
    <source>
        <dbReference type="EMBL" id="MCW3806998.1"/>
    </source>
</evidence>
<proteinExistence type="predicted"/>
<sequence length="581" mass="66958">MRYLLSTIIISSVLIGCNTVKKVPHVVQESPSKNIVLSSMDKRKFDYFFYEAQRLKVQGKIDKTKMYLVECLKIDSLSSACYYELANIEIGFKNFEGAQELLTQAVRLDPGNKWYKMLLGDLYQQNKDLAGSIKIYEQLVLQYPDNEEFLYILSQLYAQNTQYEQAINSYNQLESKLGINEVISLEKEKLYIKLGKKNLAYKEIENLIKDNPYEPRYYGFLGDVYFYNKDLEKAKQAYSNILSLDHGNGLGYFSLANVALQEKDTINFFSYYKSAIKDKDLAIDIKVQRLLPFLFSNDFKGYSDTTVINNLFISLTEIHKDEAKGYSVYANYLQNKGNLKQAISNYKKGLGIDNSDASVWQEMFLLQINIGDFQNLLLDTKEALIIFPNEPVFCLFNGMAFMQSGDNKSALNALQHGLEYVDENKVLKGQFHSYLGDVLYSMNQKEKAFSNYEMALQIDENNVVVLNNFSYYLSLDNSDLERAEKMISKCIELEPGNATYLDTYAWVLFKRGRYFEAKYIIERAIDNGGTESNVIVEHYGDILYKNGNVSEALIQWKKSLDMGNQSEVLLKKIEKNIYVED</sequence>
<protein>
    <submittedName>
        <fullName evidence="4">Tetratricopeptide repeat protein</fullName>
    </submittedName>
</protein>
<dbReference type="Pfam" id="PF13181">
    <property type="entry name" value="TPR_8"/>
    <property type="match status" value="2"/>
</dbReference>
<evidence type="ECO:0000256" key="3">
    <source>
        <dbReference type="PROSITE-ProRule" id="PRU00339"/>
    </source>
</evidence>
<dbReference type="EMBL" id="JAPDPI010000035">
    <property type="protein sequence ID" value="MCW3806998.1"/>
    <property type="molecule type" value="Genomic_DNA"/>
</dbReference>
<dbReference type="PROSITE" id="PS51257">
    <property type="entry name" value="PROKAR_LIPOPROTEIN"/>
    <property type="match status" value="1"/>
</dbReference>
<dbReference type="AlphaFoldDB" id="A0AAE3MFP4"/>
<feature type="repeat" description="TPR" evidence="3">
    <location>
        <begin position="215"/>
        <end position="248"/>
    </location>
</feature>
<evidence type="ECO:0000313" key="5">
    <source>
        <dbReference type="Proteomes" id="UP001207408"/>
    </source>
</evidence>
<dbReference type="SMART" id="SM00028">
    <property type="entry name" value="TPR"/>
    <property type="match status" value="7"/>
</dbReference>
<dbReference type="PROSITE" id="PS50005">
    <property type="entry name" value="TPR"/>
    <property type="match status" value="3"/>
</dbReference>
<dbReference type="Gene3D" id="1.25.40.10">
    <property type="entry name" value="Tetratricopeptide repeat domain"/>
    <property type="match status" value="2"/>
</dbReference>
<organism evidence="4 5">
    <name type="scientific">Plebeiibacterium marinum</name>
    <dbReference type="NCBI Taxonomy" id="2992111"/>
    <lineage>
        <taxon>Bacteria</taxon>
        <taxon>Pseudomonadati</taxon>
        <taxon>Bacteroidota</taxon>
        <taxon>Bacteroidia</taxon>
        <taxon>Marinilabiliales</taxon>
        <taxon>Marinilabiliaceae</taxon>
        <taxon>Plebeiibacterium</taxon>
    </lineage>
</organism>
<dbReference type="InterPro" id="IPR011990">
    <property type="entry name" value="TPR-like_helical_dom_sf"/>
</dbReference>
<reference evidence="4" key="1">
    <citation type="submission" date="2022-10" db="EMBL/GenBank/DDBJ databases">
        <authorList>
            <person name="Yu W.X."/>
        </authorList>
    </citation>
    <scope>NUCLEOTIDE SEQUENCE</scope>
    <source>
        <strain evidence="4">D04</strain>
    </source>
</reference>
<gene>
    <name evidence="4" type="ORF">OM074_15280</name>
</gene>
<dbReference type="PANTHER" id="PTHR44858:SF1">
    <property type="entry name" value="UDP-N-ACETYLGLUCOSAMINE--PEPTIDE N-ACETYLGLUCOSAMINYLTRANSFERASE SPINDLY-RELATED"/>
    <property type="match status" value="1"/>
</dbReference>